<evidence type="ECO:0000313" key="3">
    <source>
        <dbReference type="Proteomes" id="UP000245956"/>
    </source>
</evidence>
<feature type="compositionally biased region" description="Basic residues" evidence="1">
    <location>
        <begin position="168"/>
        <end position="177"/>
    </location>
</feature>
<proteinExistence type="predicted"/>
<evidence type="ECO:0000256" key="1">
    <source>
        <dbReference type="SAM" id="MobiDB-lite"/>
    </source>
</evidence>
<accession>A0A2U3EH25</accession>
<feature type="compositionally biased region" description="Low complexity" evidence="1">
    <location>
        <begin position="197"/>
        <end position="209"/>
    </location>
</feature>
<feature type="compositionally biased region" description="Pro residues" evidence="1">
    <location>
        <begin position="151"/>
        <end position="165"/>
    </location>
</feature>
<sequence>MSSGGRSVGSGVSVSAAGGGALLTARAPASMDPLDDGPSPCPASTLHCTVGCFRRGIHESIESCPDLQVGSPVKIAGASVPGRGLCRYLLAGRYFYLRCGAPGCLLAHNSPQCQGSRRDALRSWVSTASCAARRACLSGSPIAVPFAPLTSSPPPPQPPPPPLPLPAGRRHHHHHHPPPGCIFNTASPPREPAAVWPPTHTDTHTPYTHAPNTIAHPSVLPPRSSHEKTRAAIHPSWSAATGARFIPGHGASQFPLGPHPPWSILPPSWLEAPFWRRRPPLPGPRILPKPTPRRLACPPSQRDTVAPDDNPLLLLHPLSAPAIGRARPRRPTTDEQRPPVQRSADRALPPGQHHGCLGPPSRLPVTGSWPPSRHRRAIGTLGGGSCKISPTDRPRPPASQGAQLDRAVLKPTALHCGSAHAISRTPSFPCASHRPILPSRFVAVGPAFSRRHGILAAGLSNTSASAAPECDRKTCAA</sequence>
<organism evidence="2 3">
    <name type="scientific">Purpureocillium lilacinum</name>
    <name type="common">Paecilomyces lilacinus</name>
    <dbReference type="NCBI Taxonomy" id="33203"/>
    <lineage>
        <taxon>Eukaryota</taxon>
        <taxon>Fungi</taxon>
        <taxon>Dikarya</taxon>
        <taxon>Ascomycota</taxon>
        <taxon>Pezizomycotina</taxon>
        <taxon>Sordariomycetes</taxon>
        <taxon>Hypocreomycetidae</taxon>
        <taxon>Hypocreales</taxon>
        <taxon>Ophiocordycipitaceae</taxon>
        <taxon>Purpureocillium</taxon>
    </lineage>
</organism>
<name>A0A2U3EH25_PURLI</name>
<feature type="compositionally biased region" description="Low complexity" evidence="1">
    <location>
        <begin position="311"/>
        <end position="325"/>
    </location>
</feature>
<dbReference type="Proteomes" id="UP000245956">
    <property type="component" value="Unassembled WGS sequence"/>
</dbReference>
<dbReference type="EMBL" id="LCWV01000004">
    <property type="protein sequence ID" value="PWI73740.1"/>
    <property type="molecule type" value="Genomic_DNA"/>
</dbReference>
<feature type="compositionally biased region" description="Pro residues" evidence="1">
    <location>
        <begin position="281"/>
        <end position="290"/>
    </location>
</feature>
<protein>
    <submittedName>
        <fullName evidence="2">Uncharacterized protein</fullName>
    </submittedName>
</protein>
<feature type="region of interest" description="Disordered" evidence="1">
    <location>
        <begin position="281"/>
        <end position="400"/>
    </location>
</feature>
<evidence type="ECO:0000313" key="2">
    <source>
        <dbReference type="EMBL" id="PWI73740.1"/>
    </source>
</evidence>
<gene>
    <name evidence="2" type="ORF">PCL_09016</name>
</gene>
<feature type="region of interest" description="Disordered" evidence="1">
    <location>
        <begin position="147"/>
        <end position="230"/>
    </location>
</feature>
<reference evidence="2 3" key="1">
    <citation type="journal article" date="2016" name="Front. Microbiol.">
        <title>Genome and transcriptome sequences reveal the specific parasitism of the nematophagous Purpureocillium lilacinum 36-1.</title>
        <authorList>
            <person name="Xie J."/>
            <person name="Li S."/>
            <person name="Mo C."/>
            <person name="Xiao X."/>
            <person name="Peng D."/>
            <person name="Wang G."/>
            <person name="Xiao Y."/>
        </authorList>
    </citation>
    <scope>NUCLEOTIDE SEQUENCE [LARGE SCALE GENOMIC DNA]</scope>
    <source>
        <strain evidence="2 3">36-1</strain>
    </source>
</reference>
<comment type="caution">
    <text evidence="2">The sequence shown here is derived from an EMBL/GenBank/DDBJ whole genome shotgun (WGS) entry which is preliminary data.</text>
</comment>
<dbReference type="AlphaFoldDB" id="A0A2U3EH25"/>